<comment type="caution">
    <text evidence="5">The sequence shown here is derived from an EMBL/GenBank/DDBJ whole genome shotgun (WGS) entry which is preliminary data.</text>
</comment>
<dbReference type="PRINTS" id="PR00446">
    <property type="entry name" value="HYDRGNUPTAKE"/>
</dbReference>
<accession>A0A3A5K1C4</accession>
<evidence type="ECO:0000256" key="2">
    <source>
        <dbReference type="ARBA" id="ARBA00022670"/>
    </source>
</evidence>
<dbReference type="GO" id="GO:0004190">
    <property type="term" value="F:aspartic-type endopeptidase activity"/>
    <property type="evidence" value="ECO:0007669"/>
    <property type="project" value="UniProtKB-KW"/>
</dbReference>
<keyword evidence="6" id="KW-1185">Reference proteome</keyword>
<evidence type="ECO:0000256" key="3">
    <source>
        <dbReference type="ARBA" id="ARBA00022750"/>
    </source>
</evidence>
<gene>
    <name evidence="5" type="ORF">D3227_33295</name>
</gene>
<dbReference type="NCBIfam" id="TIGR00072">
    <property type="entry name" value="hydrog_prot"/>
    <property type="match status" value="1"/>
</dbReference>
<dbReference type="GO" id="GO:0008047">
    <property type="term" value="F:enzyme activator activity"/>
    <property type="evidence" value="ECO:0007669"/>
    <property type="project" value="InterPro"/>
</dbReference>
<evidence type="ECO:0000256" key="1">
    <source>
        <dbReference type="ARBA" id="ARBA00006814"/>
    </source>
</evidence>
<reference evidence="5 6" key="1">
    <citation type="submission" date="2018-09" db="EMBL/GenBank/DDBJ databases">
        <title>Mesorhizobium carmichaelinearum sp. nov. isolated from Carmichaelinea spp. root nodules in New Zealand.</title>
        <authorList>
            <person name="De Meyer S.E."/>
        </authorList>
    </citation>
    <scope>NUCLEOTIDE SEQUENCE [LARGE SCALE GENOMIC DNA]</scope>
    <source>
        <strain evidence="5 6">ICMP19557</strain>
    </source>
</reference>
<dbReference type="PANTHER" id="PTHR30302:SF1">
    <property type="entry name" value="HYDROGENASE 2 MATURATION PROTEASE"/>
    <property type="match status" value="1"/>
</dbReference>
<dbReference type="Gene3D" id="3.40.50.1450">
    <property type="entry name" value="HybD-like"/>
    <property type="match status" value="1"/>
</dbReference>
<keyword evidence="4" id="KW-0378">Hydrolase</keyword>
<dbReference type="InterPro" id="IPR000671">
    <property type="entry name" value="Peptidase_A31"/>
</dbReference>
<dbReference type="Proteomes" id="UP000272706">
    <property type="component" value="Unassembled WGS sequence"/>
</dbReference>
<organism evidence="5 6">
    <name type="scientific">Mesorhizobium waimense</name>
    <dbReference type="NCBI Taxonomy" id="1300307"/>
    <lineage>
        <taxon>Bacteria</taxon>
        <taxon>Pseudomonadati</taxon>
        <taxon>Pseudomonadota</taxon>
        <taxon>Alphaproteobacteria</taxon>
        <taxon>Hyphomicrobiales</taxon>
        <taxon>Phyllobacteriaceae</taxon>
        <taxon>Mesorhizobium</taxon>
    </lineage>
</organism>
<evidence type="ECO:0000313" key="5">
    <source>
        <dbReference type="EMBL" id="RJT28907.1"/>
    </source>
</evidence>
<keyword evidence="2 5" id="KW-0645">Protease</keyword>
<protein>
    <submittedName>
        <fullName evidence="5">Hydrogenase maturation protease</fullName>
    </submittedName>
</protein>
<comment type="similarity">
    <text evidence="1">Belongs to the peptidase A31 family.</text>
</comment>
<dbReference type="EMBL" id="QZWZ01000048">
    <property type="protein sequence ID" value="RJT28907.1"/>
    <property type="molecule type" value="Genomic_DNA"/>
</dbReference>
<dbReference type="GO" id="GO:0016485">
    <property type="term" value="P:protein processing"/>
    <property type="evidence" value="ECO:0007669"/>
    <property type="project" value="TreeGrafter"/>
</dbReference>
<dbReference type="PANTHER" id="PTHR30302">
    <property type="entry name" value="HYDROGENASE 1 MATURATION PROTEASE"/>
    <property type="match status" value="1"/>
</dbReference>
<dbReference type="OrthoDB" id="9792731at2"/>
<dbReference type="Pfam" id="PF01750">
    <property type="entry name" value="HycI"/>
    <property type="match status" value="1"/>
</dbReference>
<sequence>MIAIIGCGNPNRRDDGVGPVVIDRLKARGIEHLGVKLFDAGTDGMSVMFAARGCTTLIVVDASKSGVEPGTIHEVPGVELERAYSPGLNLHDFRWDAALYAGRQIFRDAFPQDVTVLLIEASELDLGIGLSDVVAGSAEKVVGRIEVLVAALIPGQQACPVS</sequence>
<evidence type="ECO:0000256" key="4">
    <source>
        <dbReference type="ARBA" id="ARBA00022801"/>
    </source>
</evidence>
<name>A0A3A5K1C4_9HYPH</name>
<dbReference type="InterPro" id="IPR023430">
    <property type="entry name" value="Pept_HybD-like_dom_sf"/>
</dbReference>
<keyword evidence="3" id="KW-0064">Aspartyl protease</keyword>
<dbReference type="SUPFAM" id="SSF53163">
    <property type="entry name" value="HybD-like"/>
    <property type="match status" value="1"/>
</dbReference>
<proteinExistence type="inferred from homology"/>
<dbReference type="AlphaFoldDB" id="A0A3A5K1C4"/>
<evidence type="ECO:0000313" key="6">
    <source>
        <dbReference type="Proteomes" id="UP000272706"/>
    </source>
</evidence>